<dbReference type="PANTHER" id="PTHR30435">
    <property type="entry name" value="FLAGELLAR PROTEIN"/>
    <property type="match status" value="1"/>
</dbReference>
<dbReference type="InterPro" id="IPR006300">
    <property type="entry name" value="FlgB"/>
</dbReference>
<evidence type="ECO:0000256" key="6">
    <source>
        <dbReference type="PIRNR" id="PIRNR002889"/>
    </source>
</evidence>
<proteinExistence type="inferred from homology"/>
<sequence>MSILNDTLSIILTKQLDTCTLRQRVIANNIANFNTPGFKKSEVSFQQQLKKALDDSHVKQNNNLAELTPKIVQVKNTAMKADGNNVDIDQEMVNLATNTLLYRLATRVKSDKGNILSYVIKGGS</sequence>
<protein>
    <recommendedName>
        <fullName evidence="3 6">Flagellar basal body rod protein FlgB</fullName>
    </recommendedName>
</protein>
<evidence type="ECO:0000259" key="7">
    <source>
        <dbReference type="Pfam" id="PF00460"/>
    </source>
</evidence>
<dbReference type="STRING" id="767817.Desgi_2233"/>
<dbReference type="GO" id="GO:0071978">
    <property type="term" value="P:bacterial-type flagellum-dependent swarming motility"/>
    <property type="evidence" value="ECO:0007669"/>
    <property type="project" value="TreeGrafter"/>
</dbReference>
<dbReference type="NCBIfam" id="TIGR01396">
    <property type="entry name" value="FlgB"/>
    <property type="match status" value="1"/>
</dbReference>
<dbReference type="PANTHER" id="PTHR30435:SF12">
    <property type="entry name" value="FLAGELLAR BASAL BODY ROD PROTEIN FLGB"/>
    <property type="match status" value="1"/>
</dbReference>
<keyword evidence="8" id="KW-0282">Flagellum</keyword>
<dbReference type="AlphaFoldDB" id="R4KJ58"/>
<keyword evidence="8" id="KW-0969">Cilium</keyword>
<dbReference type="OrthoDB" id="9792068at2"/>
<gene>
    <name evidence="8" type="ORF">Desgi_2233</name>
</gene>
<evidence type="ECO:0000256" key="2">
    <source>
        <dbReference type="ARBA" id="ARBA00009677"/>
    </source>
</evidence>
<evidence type="ECO:0000313" key="8">
    <source>
        <dbReference type="EMBL" id="AGL01662.1"/>
    </source>
</evidence>
<keyword evidence="9" id="KW-1185">Reference proteome</keyword>
<dbReference type="GO" id="GO:0030694">
    <property type="term" value="C:bacterial-type flagellum basal body, rod"/>
    <property type="evidence" value="ECO:0007669"/>
    <property type="project" value="InterPro"/>
</dbReference>
<dbReference type="PROSITE" id="PS00588">
    <property type="entry name" value="FLAGELLA_BB_ROD"/>
    <property type="match status" value="1"/>
</dbReference>
<evidence type="ECO:0000256" key="5">
    <source>
        <dbReference type="ARBA" id="ARBA00024934"/>
    </source>
</evidence>
<dbReference type="HOGENOM" id="CLU_125463_3_1_9"/>
<feature type="domain" description="Flagellar basal body rod protein N-terminal" evidence="7">
    <location>
        <begin position="22"/>
        <end position="39"/>
    </location>
</feature>
<evidence type="ECO:0000256" key="1">
    <source>
        <dbReference type="ARBA" id="ARBA00004117"/>
    </source>
</evidence>
<dbReference type="InterPro" id="IPR019776">
    <property type="entry name" value="Flagellar_basal_body_rod_CS"/>
</dbReference>
<dbReference type="PIRSF" id="PIRSF002889">
    <property type="entry name" value="Rod_FlgB"/>
    <property type="match status" value="1"/>
</dbReference>
<organism evidence="8 9">
    <name type="scientific">Desulfoscipio gibsoniae DSM 7213</name>
    <dbReference type="NCBI Taxonomy" id="767817"/>
    <lineage>
        <taxon>Bacteria</taxon>
        <taxon>Bacillati</taxon>
        <taxon>Bacillota</taxon>
        <taxon>Clostridia</taxon>
        <taxon>Eubacteriales</taxon>
        <taxon>Desulfallaceae</taxon>
        <taxon>Desulfoscipio</taxon>
    </lineage>
</organism>
<keyword evidence="4 6" id="KW-0975">Bacterial flagellum</keyword>
<accession>R4KJ58</accession>
<dbReference type="eggNOG" id="COG1815">
    <property type="taxonomic scope" value="Bacteria"/>
</dbReference>
<name>R4KJ58_9FIRM</name>
<reference evidence="8 9" key="1">
    <citation type="submission" date="2012-01" db="EMBL/GenBank/DDBJ databases">
        <title>Complete sequence of Desulfotomaculum gibsoniae DSM 7213.</title>
        <authorList>
            <consortium name="US DOE Joint Genome Institute"/>
            <person name="Lucas S."/>
            <person name="Han J."/>
            <person name="Lapidus A."/>
            <person name="Cheng J.-F."/>
            <person name="Goodwin L."/>
            <person name="Pitluck S."/>
            <person name="Peters L."/>
            <person name="Ovchinnikova G."/>
            <person name="Teshima H."/>
            <person name="Detter J.C."/>
            <person name="Han C."/>
            <person name="Tapia R."/>
            <person name="Land M."/>
            <person name="Hauser L."/>
            <person name="Kyrpides N."/>
            <person name="Ivanova N."/>
            <person name="Pagani I."/>
            <person name="Parshina S."/>
            <person name="Plugge C."/>
            <person name="Muyzer G."/>
            <person name="Kuever J."/>
            <person name="Ivanova A."/>
            <person name="Nazina T."/>
            <person name="Klenk H.-P."/>
            <person name="Brambilla E."/>
            <person name="Spring S."/>
            <person name="Stams A.F."/>
            <person name="Woyke T."/>
        </authorList>
    </citation>
    <scope>NUCLEOTIDE SEQUENCE [LARGE SCALE GENOMIC DNA]</scope>
    <source>
        <strain evidence="8 9">DSM 7213</strain>
    </source>
</reference>
<comment type="subcellular location">
    <subcellularLocation>
        <location evidence="1 6">Bacterial flagellum basal body</location>
    </subcellularLocation>
</comment>
<evidence type="ECO:0000256" key="4">
    <source>
        <dbReference type="ARBA" id="ARBA00023143"/>
    </source>
</evidence>
<dbReference type="Pfam" id="PF00460">
    <property type="entry name" value="Flg_bb_rod"/>
    <property type="match status" value="1"/>
</dbReference>
<keyword evidence="8" id="KW-0966">Cell projection</keyword>
<evidence type="ECO:0000256" key="3">
    <source>
        <dbReference type="ARBA" id="ARBA00014376"/>
    </source>
</evidence>
<dbReference type="InterPro" id="IPR001444">
    <property type="entry name" value="Flag_bb_rod_N"/>
</dbReference>
<dbReference type="KEGG" id="dgi:Desgi_2233"/>
<comment type="function">
    <text evidence="5 6">Structural component of flagellum, the bacterial motility apparatus. Part of the rod structure of flagellar basal body.</text>
</comment>
<evidence type="ECO:0000313" key="9">
    <source>
        <dbReference type="Proteomes" id="UP000013520"/>
    </source>
</evidence>
<dbReference type="EMBL" id="CP003273">
    <property type="protein sequence ID" value="AGL01662.1"/>
    <property type="molecule type" value="Genomic_DNA"/>
</dbReference>
<dbReference type="RefSeq" id="WP_006522093.1">
    <property type="nucleotide sequence ID" value="NC_021184.1"/>
</dbReference>
<dbReference type="Proteomes" id="UP000013520">
    <property type="component" value="Chromosome"/>
</dbReference>
<comment type="subunit">
    <text evidence="6">The basal body constitutes a major portion of the flagellar organelle and consists of a number of rings mounted on a central rod.</text>
</comment>
<comment type="similarity">
    <text evidence="2 6">Belongs to the flagella basal body rod proteins family.</text>
</comment>